<dbReference type="Pfam" id="PF06863">
    <property type="entry name" value="DUF1254"/>
    <property type="match status" value="1"/>
</dbReference>
<dbReference type="RefSeq" id="WP_380328082.1">
    <property type="nucleotide sequence ID" value="NZ_JBHYPW010000045.1"/>
</dbReference>
<proteinExistence type="predicted"/>
<organism evidence="3 4">
    <name type="scientific">Kitasatospora phosalacinea</name>
    <dbReference type="NCBI Taxonomy" id="2065"/>
    <lineage>
        <taxon>Bacteria</taxon>
        <taxon>Bacillati</taxon>
        <taxon>Actinomycetota</taxon>
        <taxon>Actinomycetes</taxon>
        <taxon>Kitasatosporales</taxon>
        <taxon>Streptomycetaceae</taxon>
        <taxon>Kitasatospora</taxon>
    </lineage>
</organism>
<dbReference type="EMBL" id="JBHYPX010000022">
    <property type="protein sequence ID" value="MFE1352924.1"/>
    <property type="molecule type" value="Genomic_DNA"/>
</dbReference>
<dbReference type="InterPro" id="IPR010679">
    <property type="entry name" value="DUF1254"/>
</dbReference>
<dbReference type="Pfam" id="PF06742">
    <property type="entry name" value="DUF1214"/>
    <property type="match status" value="1"/>
</dbReference>
<dbReference type="SUPFAM" id="SSF160935">
    <property type="entry name" value="VPA0735-like"/>
    <property type="match status" value="1"/>
</dbReference>
<evidence type="ECO:0000313" key="3">
    <source>
        <dbReference type="EMBL" id="MFE1352924.1"/>
    </source>
</evidence>
<comment type="caution">
    <text evidence="3">The sequence shown here is derived from an EMBL/GenBank/DDBJ whole genome shotgun (WGS) entry which is preliminary data.</text>
</comment>
<dbReference type="PANTHER" id="PTHR36509:SF2">
    <property type="entry name" value="BLL3101 PROTEIN"/>
    <property type="match status" value="1"/>
</dbReference>
<gene>
    <name evidence="3" type="ORF">ACFW6T_13130</name>
</gene>
<dbReference type="Gene3D" id="2.60.120.600">
    <property type="entry name" value="Domain of unknown function DUF1214, C-terminal domain"/>
    <property type="match status" value="1"/>
</dbReference>
<sequence>MRTRTPKGTDTPGPELAAEAYVYGYPLLCSLRVIRLMNERGMTVPATPFNTFGHADRLADAGSRFVSVNNDTLYSFAPLDLAGGPLLLNVPDGDGSYRVLQFIDAWTNSFAYLGSRSGAAAGRWLVTPPGWNGAVPDGLRGVIKAPTRVVVVAGRHACAGPDDLPRARALQRRLGLEPLAPAAGPLPGLPQPDPRVPAPLADWEELRIAFAAFPPAAAEHAHLERFRPLGLLDATPERLLAPALADVLTLGLARGRQRVEHAHEAPPAEPGGWSTDPHLADYNLDHFGPGRLDDPHWRTADRAASHLARASVARTALWANHGYEAVYATARTDADGRQLNGAHSYRLRFEQPPPVDAFWSLTMYDAPGYHLVANPADRYSVGDRTPGLIHASDGSLTLCLQHREPTDPVERANWLPAPAGNFRPMLRMYGPRPEVLDGSYRIPPITAHPR</sequence>
<accession>A0ABW6GJW7</accession>
<dbReference type="InterPro" id="IPR037049">
    <property type="entry name" value="DUF1214_C_sf"/>
</dbReference>
<dbReference type="Proteomes" id="UP001599542">
    <property type="component" value="Unassembled WGS sequence"/>
</dbReference>
<reference evidence="3 4" key="1">
    <citation type="submission" date="2024-09" db="EMBL/GenBank/DDBJ databases">
        <title>The Natural Products Discovery Center: Release of the First 8490 Sequenced Strains for Exploring Actinobacteria Biosynthetic Diversity.</title>
        <authorList>
            <person name="Kalkreuter E."/>
            <person name="Kautsar S.A."/>
            <person name="Yang D."/>
            <person name="Bader C.D."/>
            <person name="Teijaro C.N."/>
            <person name="Fluegel L."/>
            <person name="Davis C.M."/>
            <person name="Simpson J.R."/>
            <person name="Lauterbach L."/>
            <person name="Steele A.D."/>
            <person name="Gui C."/>
            <person name="Meng S."/>
            <person name="Li G."/>
            <person name="Viehrig K."/>
            <person name="Ye F."/>
            <person name="Su P."/>
            <person name="Kiefer A.F."/>
            <person name="Nichols A."/>
            <person name="Cepeda A.J."/>
            <person name="Yan W."/>
            <person name="Fan B."/>
            <person name="Jiang Y."/>
            <person name="Adhikari A."/>
            <person name="Zheng C.-J."/>
            <person name="Schuster L."/>
            <person name="Cowan T.M."/>
            <person name="Smanski M.J."/>
            <person name="Chevrette M.G."/>
            <person name="De Carvalho L.P.S."/>
            <person name="Shen B."/>
        </authorList>
    </citation>
    <scope>NUCLEOTIDE SEQUENCE [LARGE SCALE GENOMIC DNA]</scope>
    <source>
        <strain evidence="3 4">NPDC058753</strain>
    </source>
</reference>
<feature type="domain" description="DUF1214" evidence="1">
    <location>
        <begin position="324"/>
        <end position="432"/>
    </location>
</feature>
<evidence type="ECO:0000259" key="2">
    <source>
        <dbReference type="Pfam" id="PF06863"/>
    </source>
</evidence>
<dbReference type="PANTHER" id="PTHR36509">
    <property type="entry name" value="BLL3101 PROTEIN"/>
    <property type="match status" value="1"/>
</dbReference>
<keyword evidence="4" id="KW-1185">Reference proteome</keyword>
<evidence type="ECO:0000313" key="4">
    <source>
        <dbReference type="Proteomes" id="UP001599542"/>
    </source>
</evidence>
<protein>
    <submittedName>
        <fullName evidence="3">DUF1254 domain-containing protein</fullName>
    </submittedName>
</protein>
<dbReference type="InterPro" id="IPR037050">
    <property type="entry name" value="DUF1254_sf"/>
</dbReference>
<dbReference type="InterPro" id="IPR010621">
    <property type="entry name" value="DUF1214"/>
</dbReference>
<feature type="domain" description="DUF1254" evidence="2">
    <location>
        <begin position="49"/>
        <end position="178"/>
    </location>
</feature>
<name>A0ABW6GJW7_9ACTN</name>
<dbReference type="Gene3D" id="2.60.40.1610">
    <property type="entry name" value="Domain of unknown function DUF1254"/>
    <property type="match status" value="1"/>
</dbReference>
<evidence type="ECO:0000259" key="1">
    <source>
        <dbReference type="Pfam" id="PF06742"/>
    </source>
</evidence>